<evidence type="ECO:0000256" key="2">
    <source>
        <dbReference type="ARBA" id="ARBA00009272"/>
    </source>
</evidence>
<evidence type="ECO:0000313" key="7">
    <source>
        <dbReference type="Proteomes" id="UP000280434"/>
    </source>
</evidence>
<keyword evidence="6" id="KW-0969">Cilium</keyword>
<evidence type="ECO:0000256" key="5">
    <source>
        <dbReference type="NCBIfam" id="TIGR00205"/>
    </source>
</evidence>
<comment type="subcellular location">
    <subcellularLocation>
        <location evidence="1 4">Bacterial flagellum basal body</location>
    </subcellularLocation>
</comment>
<keyword evidence="7" id="KW-1185">Reference proteome</keyword>
<dbReference type="GO" id="GO:0003774">
    <property type="term" value="F:cytoskeletal motor activity"/>
    <property type="evidence" value="ECO:0007669"/>
    <property type="project" value="InterPro"/>
</dbReference>
<protein>
    <recommendedName>
        <fullName evidence="4 5">Flagellar hook-basal body complex protein FliE</fullName>
    </recommendedName>
</protein>
<keyword evidence="3 4" id="KW-0975">Bacterial flagellum</keyword>
<dbReference type="Proteomes" id="UP000280434">
    <property type="component" value="Unassembled WGS sequence"/>
</dbReference>
<proteinExistence type="inferred from homology"/>
<gene>
    <name evidence="4 6" type="primary">fliE</name>
    <name evidence="6" type="ORF">D7S89_14000</name>
</gene>
<evidence type="ECO:0000313" key="6">
    <source>
        <dbReference type="EMBL" id="RKP48415.1"/>
    </source>
</evidence>
<accession>A0A494XCC7</accession>
<organism evidence="6 7">
    <name type="scientific">Trinickia fusca</name>
    <dbReference type="NCBI Taxonomy" id="2419777"/>
    <lineage>
        <taxon>Bacteria</taxon>
        <taxon>Pseudomonadati</taxon>
        <taxon>Pseudomonadota</taxon>
        <taxon>Betaproteobacteria</taxon>
        <taxon>Burkholderiales</taxon>
        <taxon>Burkholderiaceae</taxon>
        <taxon>Trinickia</taxon>
    </lineage>
</organism>
<dbReference type="InterPro" id="IPR001624">
    <property type="entry name" value="FliE"/>
</dbReference>
<dbReference type="GO" id="GO:0009425">
    <property type="term" value="C:bacterial-type flagellum basal body"/>
    <property type="evidence" value="ECO:0007669"/>
    <property type="project" value="UniProtKB-SubCell"/>
</dbReference>
<name>A0A494XCC7_9BURK</name>
<dbReference type="RefSeq" id="WP_121278263.1">
    <property type="nucleotide sequence ID" value="NZ_RBZV01000004.1"/>
</dbReference>
<dbReference type="PRINTS" id="PR01006">
    <property type="entry name" value="FLGHOOKFLIE"/>
</dbReference>
<dbReference type="EMBL" id="RBZV01000004">
    <property type="protein sequence ID" value="RKP48415.1"/>
    <property type="molecule type" value="Genomic_DNA"/>
</dbReference>
<dbReference type="GO" id="GO:0071973">
    <property type="term" value="P:bacterial-type flagellum-dependent cell motility"/>
    <property type="evidence" value="ECO:0007669"/>
    <property type="project" value="InterPro"/>
</dbReference>
<evidence type="ECO:0000256" key="1">
    <source>
        <dbReference type="ARBA" id="ARBA00004117"/>
    </source>
</evidence>
<dbReference type="GO" id="GO:0005198">
    <property type="term" value="F:structural molecule activity"/>
    <property type="evidence" value="ECO:0007669"/>
    <property type="project" value="UniProtKB-UniRule"/>
</dbReference>
<dbReference type="HAMAP" id="MF_00724">
    <property type="entry name" value="FliE"/>
    <property type="match status" value="1"/>
</dbReference>
<keyword evidence="6" id="KW-0282">Flagellum</keyword>
<reference evidence="6 7" key="1">
    <citation type="submission" date="2018-10" db="EMBL/GenBank/DDBJ databases">
        <title>Paraburkholderia sp. 7MK8-2, isolated from soil.</title>
        <authorList>
            <person name="Gao Z.-H."/>
            <person name="Qiu L.-H."/>
        </authorList>
    </citation>
    <scope>NUCLEOTIDE SEQUENCE [LARGE SCALE GENOMIC DNA]</scope>
    <source>
        <strain evidence="6 7">7MK8-2</strain>
    </source>
</reference>
<comment type="similarity">
    <text evidence="2 4">Belongs to the FliE family.</text>
</comment>
<dbReference type="NCBIfam" id="TIGR00205">
    <property type="entry name" value="fliE"/>
    <property type="match status" value="1"/>
</dbReference>
<sequence length="119" mass="12333">MSWAAIEAVAQLGQAQAGASAGAQALQPLQMPSLPNAGDAPAATAAGASFGHMVSTGLDAVNGQLLGAQTGLQQLATGSAPNLHQVMIDLEEARLSFQLMMQVRNRLLESYQDVMKMQV</sequence>
<evidence type="ECO:0000256" key="4">
    <source>
        <dbReference type="HAMAP-Rule" id="MF_00724"/>
    </source>
</evidence>
<dbReference type="PANTHER" id="PTHR34653">
    <property type="match status" value="1"/>
</dbReference>
<comment type="caution">
    <text evidence="6">The sequence shown here is derived from an EMBL/GenBank/DDBJ whole genome shotgun (WGS) entry which is preliminary data.</text>
</comment>
<dbReference type="OrthoDB" id="8909229at2"/>
<dbReference type="PANTHER" id="PTHR34653:SF1">
    <property type="entry name" value="FLAGELLAR HOOK-BASAL BODY COMPLEX PROTEIN FLIE"/>
    <property type="match status" value="1"/>
</dbReference>
<dbReference type="AlphaFoldDB" id="A0A494XCC7"/>
<evidence type="ECO:0000256" key="3">
    <source>
        <dbReference type="ARBA" id="ARBA00023143"/>
    </source>
</evidence>
<keyword evidence="6" id="KW-0966">Cell projection</keyword>
<dbReference type="Pfam" id="PF02049">
    <property type="entry name" value="FliE"/>
    <property type="match status" value="1"/>
</dbReference>